<dbReference type="Proteomes" id="UP001165044">
    <property type="component" value="Unassembled WGS sequence"/>
</dbReference>
<keyword evidence="6" id="KW-0822">Tryptophan biosynthesis</keyword>
<dbReference type="EMBL" id="BSDC01000001">
    <property type="protein sequence ID" value="GLH66675.1"/>
    <property type="molecule type" value="Genomic_DNA"/>
</dbReference>
<dbReference type="Pfam" id="PF00218">
    <property type="entry name" value="IGPS"/>
    <property type="match status" value="1"/>
</dbReference>
<evidence type="ECO:0000256" key="1">
    <source>
        <dbReference type="ARBA" id="ARBA00001633"/>
    </source>
</evidence>
<organism evidence="10 11">
    <name type="scientific">Geothrix edaphica</name>
    <dbReference type="NCBI Taxonomy" id="2927976"/>
    <lineage>
        <taxon>Bacteria</taxon>
        <taxon>Pseudomonadati</taxon>
        <taxon>Acidobacteriota</taxon>
        <taxon>Holophagae</taxon>
        <taxon>Holophagales</taxon>
        <taxon>Holophagaceae</taxon>
        <taxon>Geothrix</taxon>
    </lineage>
</organism>
<keyword evidence="4" id="KW-0028">Amino-acid biosynthesis</keyword>
<feature type="domain" description="Indole-3-glycerol phosphate synthase" evidence="9">
    <location>
        <begin position="56"/>
        <end position="267"/>
    </location>
</feature>
<keyword evidence="7" id="KW-0057">Aromatic amino acid biosynthesis</keyword>
<dbReference type="InterPro" id="IPR001468">
    <property type="entry name" value="Indole-3-GlycerolPSynthase_CS"/>
</dbReference>
<comment type="catalytic activity">
    <reaction evidence="1">
        <text>1-(2-carboxyphenylamino)-1-deoxy-D-ribulose 5-phosphate + H(+) = (1S,2R)-1-C-(indol-3-yl)glycerol 3-phosphate + CO2 + H2O</text>
        <dbReference type="Rhea" id="RHEA:23476"/>
        <dbReference type="ChEBI" id="CHEBI:15377"/>
        <dbReference type="ChEBI" id="CHEBI:15378"/>
        <dbReference type="ChEBI" id="CHEBI:16526"/>
        <dbReference type="ChEBI" id="CHEBI:58613"/>
        <dbReference type="ChEBI" id="CHEBI:58866"/>
        <dbReference type="EC" id="4.1.1.48"/>
    </reaction>
</comment>
<dbReference type="PANTHER" id="PTHR22854:SF2">
    <property type="entry name" value="INDOLE-3-GLYCEROL-PHOSPHATE SYNTHASE"/>
    <property type="match status" value="1"/>
</dbReference>
<dbReference type="SUPFAM" id="SSF51366">
    <property type="entry name" value="Ribulose-phoshate binding barrel"/>
    <property type="match status" value="1"/>
</dbReference>
<keyword evidence="11" id="KW-1185">Reference proteome</keyword>
<evidence type="ECO:0000256" key="5">
    <source>
        <dbReference type="ARBA" id="ARBA00022793"/>
    </source>
</evidence>
<evidence type="ECO:0000256" key="2">
    <source>
        <dbReference type="ARBA" id="ARBA00004696"/>
    </source>
</evidence>
<dbReference type="PROSITE" id="PS00614">
    <property type="entry name" value="IGPS"/>
    <property type="match status" value="1"/>
</dbReference>
<gene>
    <name evidence="10" type="primary">trpC2</name>
    <name evidence="10" type="ORF">GETHED_10390</name>
</gene>
<evidence type="ECO:0000259" key="9">
    <source>
        <dbReference type="Pfam" id="PF00218"/>
    </source>
</evidence>
<dbReference type="CDD" id="cd00331">
    <property type="entry name" value="IGPS"/>
    <property type="match status" value="1"/>
</dbReference>
<dbReference type="InterPro" id="IPR045186">
    <property type="entry name" value="Indole-3-glycerol_P_synth"/>
</dbReference>
<comment type="caution">
    <text evidence="10">The sequence shown here is derived from an EMBL/GenBank/DDBJ whole genome shotgun (WGS) entry which is preliminary data.</text>
</comment>
<evidence type="ECO:0000256" key="8">
    <source>
        <dbReference type="ARBA" id="ARBA00023239"/>
    </source>
</evidence>
<evidence type="ECO:0000256" key="6">
    <source>
        <dbReference type="ARBA" id="ARBA00022822"/>
    </source>
</evidence>
<comment type="pathway">
    <text evidence="2">Amino-acid biosynthesis; L-tryptophan biosynthesis; L-tryptophan from chorismate: step 4/5.</text>
</comment>
<accession>A0ABQ5PX21</accession>
<dbReference type="EC" id="4.1.1.48" evidence="3"/>
<dbReference type="InterPro" id="IPR013785">
    <property type="entry name" value="Aldolase_TIM"/>
</dbReference>
<dbReference type="InterPro" id="IPR011060">
    <property type="entry name" value="RibuloseP-bd_barrel"/>
</dbReference>
<reference evidence="10" key="1">
    <citation type="journal article" date="2023" name="Antonie Van Leeuwenhoek">
        <title>Mesoterricola silvestris gen. nov., sp. nov., Mesoterricola sediminis sp. nov., Geothrix oryzae sp. nov., Geothrix edaphica sp. nov., Geothrix rubra sp. nov., and Geothrix limicola sp. nov., six novel members of Acidobacteriota isolated from soils.</title>
        <authorList>
            <person name="Itoh H."/>
            <person name="Sugisawa Y."/>
            <person name="Mise K."/>
            <person name="Xu Z."/>
            <person name="Kuniyasu M."/>
            <person name="Ushijima N."/>
            <person name="Kawano K."/>
            <person name="Kobayashi E."/>
            <person name="Shiratori Y."/>
            <person name="Masuda Y."/>
            <person name="Senoo K."/>
        </authorList>
    </citation>
    <scope>NUCLEOTIDE SEQUENCE</scope>
    <source>
        <strain evidence="10">Red802</strain>
    </source>
</reference>
<protein>
    <recommendedName>
        <fullName evidence="3">indole-3-glycerol-phosphate synthase</fullName>
        <ecNumber evidence="3">4.1.1.48</ecNumber>
    </recommendedName>
</protein>
<sequence>MSRLPDPASLVRGTGLPKSSHLQRVLVSELARLAQATPTAPPVRGPLEGPGPFELALRREAAARGGAVIAEYKQASPSLGPFAAGTPLQAQLQAYRDGGAAAFSILAEPAYFRGAAAHLTAAAEFGLPRLYKGFVISEAQLAEAESCGAEAVLLIVRVLKGHTAAFAEAARQRGLEALVELHDLTEVPHAQEARARMVGINARDLSTFTLGEPTAAPLRKAFPDAVLVRESGLATPEDAQTSLRAGFEAVLIGEALMRSPDPKGFLERVFADLRQEAR</sequence>
<dbReference type="PANTHER" id="PTHR22854">
    <property type="entry name" value="TRYPTOPHAN BIOSYNTHESIS PROTEIN"/>
    <property type="match status" value="1"/>
</dbReference>
<dbReference type="RefSeq" id="WP_285607162.1">
    <property type="nucleotide sequence ID" value="NZ_BSDC01000001.1"/>
</dbReference>
<evidence type="ECO:0000256" key="3">
    <source>
        <dbReference type="ARBA" id="ARBA00012362"/>
    </source>
</evidence>
<name>A0ABQ5PX21_9BACT</name>
<evidence type="ECO:0000313" key="10">
    <source>
        <dbReference type="EMBL" id="GLH66675.1"/>
    </source>
</evidence>
<keyword evidence="8" id="KW-0456">Lyase</keyword>
<evidence type="ECO:0000256" key="7">
    <source>
        <dbReference type="ARBA" id="ARBA00023141"/>
    </source>
</evidence>
<evidence type="ECO:0000313" key="11">
    <source>
        <dbReference type="Proteomes" id="UP001165044"/>
    </source>
</evidence>
<dbReference type="InterPro" id="IPR013798">
    <property type="entry name" value="Indole-3-glycerol_P_synth_dom"/>
</dbReference>
<proteinExistence type="predicted"/>
<evidence type="ECO:0000256" key="4">
    <source>
        <dbReference type="ARBA" id="ARBA00022605"/>
    </source>
</evidence>
<keyword evidence="5" id="KW-0210">Decarboxylase</keyword>
<dbReference type="Gene3D" id="3.20.20.70">
    <property type="entry name" value="Aldolase class I"/>
    <property type="match status" value="1"/>
</dbReference>